<dbReference type="GO" id="GO:0016020">
    <property type="term" value="C:membrane"/>
    <property type="evidence" value="ECO:0007669"/>
    <property type="project" value="InterPro"/>
</dbReference>
<dbReference type="InterPro" id="IPR009248">
    <property type="entry name" value="SbmA_BacA"/>
</dbReference>
<gene>
    <name evidence="2" type="ORF">RS030_6881</name>
</gene>
<accession>A0AAV9XUA1</accession>
<evidence type="ECO:0000256" key="1">
    <source>
        <dbReference type="SAM" id="Phobius"/>
    </source>
</evidence>
<reference evidence="2 3" key="1">
    <citation type="submission" date="2023-10" db="EMBL/GenBank/DDBJ databases">
        <title>Comparative genomics analysis reveals potential genetic determinants of host preference in Cryptosporidium xiaoi.</title>
        <authorList>
            <person name="Xiao L."/>
            <person name="Li J."/>
        </authorList>
    </citation>
    <scope>NUCLEOTIDE SEQUENCE [LARGE SCALE GENOMIC DNA]</scope>
    <source>
        <strain evidence="2 3">52996</strain>
    </source>
</reference>
<keyword evidence="1" id="KW-0472">Membrane</keyword>
<keyword evidence="1" id="KW-0812">Transmembrane</keyword>
<evidence type="ECO:0008006" key="4">
    <source>
        <dbReference type="Google" id="ProtNLM"/>
    </source>
</evidence>
<keyword evidence="3" id="KW-1185">Reference proteome</keyword>
<organism evidence="2 3">
    <name type="scientific">Cryptosporidium xiaoi</name>
    <dbReference type="NCBI Taxonomy" id="659607"/>
    <lineage>
        <taxon>Eukaryota</taxon>
        <taxon>Sar</taxon>
        <taxon>Alveolata</taxon>
        <taxon>Apicomplexa</taxon>
        <taxon>Conoidasida</taxon>
        <taxon>Coccidia</taxon>
        <taxon>Eucoccidiorida</taxon>
        <taxon>Eimeriorina</taxon>
        <taxon>Cryptosporidiidae</taxon>
        <taxon>Cryptosporidium</taxon>
    </lineage>
</organism>
<protein>
    <recommendedName>
        <fullName evidence="4">ABC transmembrane type-1 domain-containing protein</fullName>
    </recommendedName>
</protein>
<dbReference type="AlphaFoldDB" id="A0AAV9XUA1"/>
<name>A0AAV9XUA1_9CRYT</name>
<comment type="caution">
    <text evidence="2">The sequence shown here is derived from an EMBL/GenBank/DDBJ whole genome shotgun (WGS) entry which is preliminary data.</text>
</comment>
<feature type="transmembrane region" description="Helical" evidence="1">
    <location>
        <begin position="82"/>
        <end position="101"/>
    </location>
</feature>
<evidence type="ECO:0000313" key="3">
    <source>
        <dbReference type="Proteomes" id="UP001311799"/>
    </source>
</evidence>
<dbReference type="Proteomes" id="UP001311799">
    <property type="component" value="Unassembled WGS sequence"/>
</dbReference>
<feature type="transmembrane region" description="Helical" evidence="1">
    <location>
        <begin position="43"/>
        <end position="62"/>
    </location>
</feature>
<proteinExistence type="predicted"/>
<dbReference type="EMBL" id="JAWDEY010000034">
    <property type="protein sequence ID" value="KAK6588330.1"/>
    <property type="molecule type" value="Genomic_DNA"/>
</dbReference>
<dbReference type="GO" id="GO:0015833">
    <property type="term" value="P:peptide transport"/>
    <property type="evidence" value="ECO:0007669"/>
    <property type="project" value="InterPro"/>
</dbReference>
<dbReference type="Pfam" id="PF05992">
    <property type="entry name" value="SbmA_BacA"/>
    <property type="match status" value="1"/>
</dbReference>
<sequence length="252" mass="29037">MLIWRRIKTRNFFNNWINIRENEGVSQRVQEDTIRVVKLVESLYFKIVMSVIRAVTHIPVIIHLSKEVGGIPPFPSDSKYSLIIYMILALFVSVFLVYLTSKDLSFKIVEKEIKEASFRKKLIIGEDQEFIFNTSSMSSILDDITLIHKEIYIYLFKYDLTSGFLREIIQFLPTILLVPSIIKGSISIGSRAAIIRCFDTVRTGITCIIFNWDEISELIAAAGRISLLESLLLKHKLNQNKDENEHKIPLLA</sequence>
<dbReference type="GO" id="GO:1904680">
    <property type="term" value="F:peptide transmembrane transporter activity"/>
    <property type="evidence" value="ECO:0007669"/>
    <property type="project" value="InterPro"/>
</dbReference>
<keyword evidence="1" id="KW-1133">Transmembrane helix</keyword>
<evidence type="ECO:0000313" key="2">
    <source>
        <dbReference type="EMBL" id="KAK6588330.1"/>
    </source>
</evidence>